<evidence type="ECO:0000313" key="1">
    <source>
        <dbReference type="EMBL" id="RVV98051.1"/>
    </source>
</evidence>
<proteinExistence type="predicted"/>
<dbReference type="InterPro" id="IPR012441">
    <property type="entry name" value="DUF1643"/>
</dbReference>
<sequence length="167" mass="18698">MITRTHQKGDAASEAVYSDCENYRYSLTRVWEPSGRRAFFVMLNPSTATELQNDPTVERCERRARTLGFGSFRVCNIFAWRDTDPRKMRAASDPVGPENDAAITGGCAWADTIVCAWGTHGAHLNRGAEVERLMRATGARLHHLGLTQAGHPKHPLYIPYTAQPQVW</sequence>
<evidence type="ECO:0000313" key="2">
    <source>
        <dbReference type="Proteomes" id="UP000285908"/>
    </source>
</evidence>
<dbReference type="Proteomes" id="UP000285908">
    <property type="component" value="Unassembled WGS sequence"/>
</dbReference>
<protein>
    <submittedName>
        <fullName evidence="1">DUF1643 domain-containing protein</fullName>
    </submittedName>
</protein>
<dbReference type="OrthoDB" id="9807577at2"/>
<dbReference type="RefSeq" id="WP_127906716.1">
    <property type="nucleotide sequence ID" value="NZ_RQXX01000003.1"/>
</dbReference>
<keyword evidence="2" id="KW-1185">Reference proteome</keyword>
<comment type="caution">
    <text evidence="1">The sequence shown here is derived from an EMBL/GenBank/DDBJ whole genome shotgun (WGS) entry which is preliminary data.</text>
</comment>
<organism evidence="1 2">
    <name type="scientific">Mesobaculum littorinae</name>
    <dbReference type="NCBI Taxonomy" id="2486419"/>
    <lineage>
        <taxon>Bacteria</taxon>
        <taxon>Pseudomonadati</taxon>
        <taxon>Pseudomonadota</taxon>
        <taxon>Alphaproteobacteria</taxon>
        <taxon>Rhodobacterales</taxon>
        <taxon>Roseobacteraceae</taxon>
        <taxon>Mesobaculum</taxon>
    </lineage>
</organism>
<dbReference type="Pfam" id="PF07799">
    <property type="entry name" value="DUF1643"/>
    <property type="match status" value="1"/>
</dbReference>
<accession>A0A438AH52</accession>
<name>A0A438AH52_9RHOB</name>
<gene>
    <name evidence="1" type="ORF">EKE94_11350</name>
</gene>
<reference evidence="1 2" key="1">
    <citation type="submission" date="2018-11" db="EMBL/GenBank/DDBJ databases">
        <title>Mesobaculum littorinae gen. nov., sp. nov., isolated from Littorina scabra that represents a novel genus of the order Rhodobacteraceae.</title>
        <authorList>
            <person name="Li F."/>
        </authorList>
    </citation>
    <scope>NUCLEOTIDE SEQUENCE [LARGE SCALE GENOMIC DNA]</scope>
    <source>
        <strain evidence="1 2">M0103</strain>
    </source>
</reference>
<dbReference type="EMBL" id="RQXX01000003">
    <property type="protein sequence ID" value="RVV98051.1"/>
    <property type="molecule type" value="Genomic_DNA"/>
</dbReference>
<dbReference type="AlphaFoldDB" id="A0A438AH52"/>